<name>A0ABX8MTT4_9PSED</name>
<dbReference type="SUPFAM" id="SSF49265">
    <property type="entry name" value="Fibronectin type III"/>
    <property type="match status" value="1"/>
</dbReference>
<dbReference type="Pfam" id="PF24801">
    <property type="entry name" value="FNIII-A_GpJ"/>
    <property type="match status" value="1"/>
</dbReference>
<proteinExistence type="predicted"/>
<dbReference type="InterPro" id="IPR053171">
    <property type="entry name" value="Viral_Tip_Attach_Protein"/>
</dbReference>
<dbReference type="EMBL" id="CP077074">
    <property type="protein sequence ID" value="QXH41970.1"/>
    <property type="molecule type" value="Genomic_DNA"/>
</dbReference>
<dbReference type="InterPro" id="IPR055385">
    <property type="entry name" value="GpJ_HDII-ins2"/>
</dbReference>
<feature type="domain" description="Tip attachment protein J HDII-ins2" evidence="4">
    <location>
        <begin position="93"/>
        <end position="220"/>
    </location>
</feature>
<dbReference type="PANTHER" id="PTHR36251:SF2">
    <property type="entry name" value="GIFSY-2 PROPHAGE HOST SPECIFICITY PROTEIN J, PHAGE LAMBDA"/>
    <property type="match status" value="1"/>
</dbReference>
<dbReference type="InterPro" id="IPR036116">
    <property type="entry name" value="FN3_sf"/>
</dbReference>
<protein>
    <submittedName>
        <fullName evidence="5">Phage tail protein</fullName>
    </submittedName>
</protein>
<feature type="region of interest" description="Disordered" evidence="1">
    <location>
        <begin position="1"/>
        <end position="25"/>
    </location>
</feature>
<organism evidence="5 6">
    <name type="scientific">Pseudomonas sessilinigenes</name>
    <dbReference type="NCBI Taxonomy" id="658629"/>
    <lineage>
        <taxon>Bacteria</taxon>
        <taxon>Pseudomonadati</taxon>
        <taxon>Pseudomonadota</taxon>
        <taxon>Gammaproteobacteria</taxon>
        <taxon>Pseudomonadales</taxon>
        <taxon>Pseudomonadaceae</taxon>
        <taxon>Pseudomonas</taxon>
    </lineage>
</organism>
<dbReference type="Proteomes" id="UP000693952">
    <property type="component" value="Chromosome"/>
</dbReference>
<evidence type="ECO:0000256" key="1">
    <source>
        <dbReference type="SAM" id="MobiDB-lite"/>
    </source>
</evidence>
<dbReference type="InterPro" id="IPR015406">
    <property type="entry name" value="GpJ_CSF"/>
</dbReference>
<evidence type="ECO:0000259" key="3">
    <source>
        <dbReference type="Pfam" id="PF13550"/>
    </source>
</evidence>
<feature type="domain" description="Tip attachment protein J central straight fiber" evidence="2">
    <location>
        <begin position="1112"/>
        <end position="1238"/>
    </location>
</feature>
<dbReference type="Pfam" id="PF09327">
    <property type="entry name" value="Phage_Tail_Tip"/>
    <property type="match status" value="1"/>
</dbReference>
<evidence type="ECO:0000313" key="5">
    <source>
        <dbReference type="EMBL" id="QXH41970.1"/>
    </source>
</evidence>
<keyword evidence="6" id="KW-1185">Reference proteome</keyword>
<feature type="domain" description="Tip attachment protein J" evidence="3">
    <location>
        <begin position="345"/>
        <end position="496"/>
    </location>
</feature>
<dbReference type="RefSeq" id="WP_124345875.1">
    <property type="nucleotide sequence ID" value="NZ_CP027706.1"/>
</dbReference>
<dbReference type="InterPro" id="IPR032876">
    <property type="entry name" value="J_dom"/>
</dbReference>
<dbReference type="PANTHER" id="PTHR36251">
    <property type="entry name" value="FELS-1 PROPHAGE HOST SPECIFICITY PROTEIN-RELATED"/>
    <property type="match status" value="1"/>
</dbReference>
<reference evidence="5" key="1">
    <citation type="submission" date="2021-06" db="EMBL/GenBank/DDBJ databases">
        <title>Updating the genus Pseudomonas: Description of 43 new species and partition of the Pseudomonas putida group.</title>
        <authorList>
            <person name="Girard L."/>
            <person name="Lood C."/>
            <person name="Vandamme P."/>
            <person name="Rokni-Zadeh H."/>
            <person name="van Noort V."/>
            <person name="Hofte M."/>
            <person name="Lavigne R."/>
            <person name="De Mot R."/>
        </authorList>
    </citation>
    <scope>NUCLEOTIDE SEQUENCE</scope>
    <source>
        <strain evidence="5">CMR12a</strain>
    </source>
</reference>
<evidence type="ECO:0000313" key="6">
    <source>
        <dbReference type="Proteomes" id="UP000693952"/>
    </source>
</evidence>
<accession>A0ABX8MTT4</accession>
<sequence length="1259" mass="135934">MTDPILAGSKGGGAKPPRPSVEAPDSLHSTAYARILDLVSEGEIVGLKNGKRSVFLNETPLANADGSLNFSGVSLETRNGSQDQTYIPGFPAVENESQVAVELRSDQPWTRAITNLQLSAVRIRLAVSRLAQTNTSNGDTNGYTVRYVIELSTDGGAFVEVLQSAFSGKSSSKYERSHRVDLPAAKAGWTVRVRRLTANSSSGAIADTTSVESITDVIDAKLRYPGSAIIGLQFDASQFQSIPNRSFELQGRIIRVPSNYDPATRAYSGVWDGTFKSAWTDNPAWIYYDLLLHQRYGLGHLLNAGQVDKWELYRIGQYCDQPVSDGKGGTEPRFTCNLYLSVRADALKVLQDLATTFRGMAYWGAGSVMAVADMPEDPVYTYSNANVIDGKFVYGGSAKKTRYSVALVSWNDPADFYRQKVQYVDDPEGIARYGVQQTEITATGCTSQAQAQRIGKWALLTNRLETESVSFSVGLDGTLVRPGQVIRVADNDRAGRRIGGRLRSATLDALVLDADVKAYPGDTLTLIMPTGKAISRVIKSVGYPLTWDSTGITWDSGATTLDTTGFPAEVQRVVLEKKLEELPPVHSMWAIDSPTLAVQQFRVLSVAEDFSDSAIKYSISAVKHVGAKFAAIDNGARIDQPPVTVIPPSVQNPPKNVRVRNEHFVDQGSAVGVMTIDWERPDNAIAYEVHWRKNDGDWVFAGRTGGNAFEVSGIYAGRYVAKVRAINALDIGSVFATSAETVLSGKTTPPPMVASFNAESIVFGIKLKWSIPAGLSTADLQRTEIWYSPTDQVETASKLGDYAYPQADSTMQGLAAGAQFFFWARLVDRTGNVGPLYPSGTGVRGQASADANLILDYIKGKIEESSLGQHLKDEIDKISGDGPGSINERLEAIKDLIKQYTDALAWDSAKTYSKGEIVRQGQNLYQALGPVPAGTQPPNAQYWKDVGTILEEANALAGEVHNLMQQITNIDGKLTAVSEKVDGVFVQLNPKMAGDSNELVGQDTGYAGVWSVWSAVAEGDYVQAKKTETVEADLGKTNARVVDLTTAMATADSALGERITQVDAKVGQNTAAIRDETKARVDAVGAVAQRTSTVETNLNGVSLKADEGLRVAQEVNGKFSQMWSMRLQYNPGTGEYKFAGIGLSIENGPNGVVQSKFVIDADMFAIQQGGNVPFTVEGGQVFMKSAFIQNGSINMLKIGNNLTSSNYEKDVQGWAFLPDGTFQMMATAPGGNKLVINNSGIYIYYPNGVKAIDLSVDAS</sequence>
<dbReference type="Pfam" id="PF13550">
    <property type="entry name" value="Phage-tail_3"/>
    <property type="match status" value="1"/>
</dbReference>
<gene>
    <name evidence="5" type="ORF">KSS89_07035</name>
</gene>
<evidence type="ECO:0000259" key="2">
    <source>
        <dbReference type="Pfam" id="PF09327"/>
    </source>
</evidence>
<evidence type="ECO:0000259" key="4">
    <source>
        <dbReference type="Pfam" id="PF24801"/>
    </source>
</evidence>